<evidence type="ECO:0000256" key="4">
    <source>
        <dbReference type="ARBA" id="ARBA00022475"/>
    </source>
</evidence>
<evidence type="ECO:0000256" key="3">
    <source>
        <dbReference type="ARBA" id="ARBA00022448"/>
    </source>
</evidence>
<dbReference type="PROSITE" id="PS50928">
    <property type="entry name" value="ABC_TM1"/>
    <property type="match status" value="1"/>
</dbReference>
<keyword evidence="5 8" id="KW-0812">Transmembrane</keyword>
<feature type="transmembrane region" description="Helical" evidence="8">
    <location>
        <begin position="103"/>
        <end position="125"/>
    </location>
</feature>
<evidence type="ECO:0000313" key="10">
    <source>
        <dbReference type="EMBL" id="MBA8848017.1"/>
    </source>
</evidence>
<dbReference type="RefSeq" id="WP_182490824.1">
    <property type="nucleotide sequence ID" value="NZ_BAAAOV010000001.1"/>
</dbReference>
<evidence type="ECO:0000256" key="8">
    <source>
        <dbReference type="RuleBase" id="RU363032"/>
    </source>
</evidence>
<evidence type="ECO:0000259" key="9">
    <source>
        <dbReference type="PROSITE" id="PS50928"/>
    </source>
</evidence>
<feature type="transmembrane region" description="Helical" evidence="8">
    <location>
        <begin position="239"/>
        <end position="258"/>
    </location>
</feature>
<comment type="caution">
    <text evidence="10">The sequence shown here is derived from an EMBL/GenBank/DDBJ whole genome shotgun (WGS) entry which is preliminary data.</text>
</comment>
<dbReference type="InterPro" id="IPR051789">
    <property type="entry name" value="Bact_Polyamine_Transport"/>
</dbReference>
<dbReference type="InterPro" id="IPR000515">
    <property type="entry name" value="MetI-like"/>
</dbReference>
<keyword evidence="4" id="KW-1003">Cell membrane</keyword>
<name>A0A839E953_9MICO</name>
<evidence type="ECO:0000256" key="7">
    <source>
        <dbReference type="ARBA" id="ARBA00023136"/>
    </source>
</evidence>
<feature type="domain" description="ABC transmembrane type-1" evidence="9">
    <location>
        <begin position="66"/>
        <end position="259"/>
    </location>
</feature>
<keyword evidence="3 8" id="KW-0813">Transport</keyword>
<evidence type="ECO:0000256" key="1">
    <source>
        <dbReference type="ARBA" id="ARBA00004651"/>
    </source>
</evidence>
<proteinExistence type="inferred from homology"/>
<comment type="subcellular location">
    <subcellularLocation>
        <location evidence="1 8">Cell membrane</location>
        <topology evidence="1 8">Multi-pass membrane protein</topology>
    </subcellularLocation>
</comment>
<dbReference type="Proteomes" id="UP000585905">
    <property type="component" value="Unassembled WGS sequence"/>
</dbReference>
<feature type="transmembrane region" description="Helical" evidence="8">
    <location>
        <begin position="137"/>
        <end position="158"/>
    </location>
</feature>
<evidence type="ECO:0000256" key="5">
    <source>
        <dbReference type="ARBA" id="ARBA00022692"/>
    </source>
</evidence>
<sequence length="270" mass="29662">MLRLTRGARVALGAIVAVVLVFMYVPLMLVIVNSFNAARIPSWPIQEFSLRWWGAAFANEALWTAVGNSVIVGLGAMVIALLLGTLAAFALQRFDFFGKQTVNLLIVLPIALPGVVTGVAFSNTYNNILEPIGIQLGYLGMIVAHATFCIVMVFNNVFARLRRMSPSMQEASMDLGASLWQTFRLVTFPQFRTAFVAGALLAFALSFDELVVTIFTAPAGVDTLPLWIFNQMSRPNEATQVNVIATLLILLSFIPVYVSQRLTRAEEDER</sequence>
<evidence type="ECO:0000256" key="6">
    <source>
        <dbReference type="ARBA" id="ARBA00022989"/>
    </source>
</evidence>
<gene>
    <name evidence="10" type="ORF">FHX53_001609</name>
</gene>
<feature type="transmembrane region" description="Helical" evidence="8">
    <location>
        <begin position="12"/>
        <end position="32"/>
    </location>
</feature>
<feature type="transmembrane region" description="Helical" evidence="8">
    <location>
        <begin position="70"/>
        <end position="91"/>
    </location>
</feature>
<organism evidence="10 11">
    <name type="scientific">Microcella alkalica</name>
    <dbReference type="NCBI Taxonomy" id="355930"/>
    <lineage>
        <taxon>Bacteria</taxon>
        <taxon>Bacillati</taxon>
        <taxon>Actinomycetota</taxon>
        <taxon>Actinomycetes</taxon>
        <taxon>Micrococcales</taxon>
        <taxon>Microbacteriaceae</taxon>
        <taxon>Microcella</taxon>
    </lineage>
</organism>
<dbReference type="CDD" id="cd06261">
    <property type="entry name" value="TM_PBP2"/>
    <property type="match status" value="1"/>
</dbReference>
<protein>
    <submittedName>
        <fullName evidence="10">Putative spermidine/putrescine transport system permease protein</fullName>
    </submittedName>
</protein>
<evidence type="ECO:0000313" key="11">
    <source>
        <dbReference type="Proteomes" id="UP000585905"/>
    </source>
</evidence>
<feature type="transmembrane region" description="Helical" evidence="8">
    <location>
        <begin position="194"/>
        <end position="219"/>
    </location>
</feature>
<dbReference type="PANTHER" id="PTHR43848">
    <property type="entry name" value="PUTRESCINE TRANSPORT SYSTEM PERMEASE PROTEIN POTI"/>
    <property type="match status" value="1"/>
</dbReference>
<comment type="similarity">
    <text evidence="2">Belongs to the binding-protein-dependent transport system permease family. CysTW subfamily.</text>
</comment>
<reference evidence="10 11" key="1">
    <citation type="submission" date="2020-07" db="EMBL/GenBank/DDBJ databases">
        <title>Sequencing the genomes of 1000 actinobacteria strains.</title>
        <authorList>
            <person name="Klenk H.-P."/>
        </authorList>
    </citation>
    <scope>NUCLEOTIDE SEQUENCE [LARGE SCALE GENOMIC DNA]</scope>
    <source>
        <strain evidence="10 11">DSM 19663</strain>
    </source>
</reference>
<dbReference type="AlphaFoldDB" id="A0A839E953"/>
<dbReference type="Gene3D" id="1.10.3720.10">
    <property type="entry name" value="MetI-like"/>
    <property type="match status" value="1"/>
</dbReference>
<keyword evidence="6 8" id="KW-1133">Transmembrane helix</keyword>
<dbReference type="EMBL" id="JACGWX010000003">
    <property type="protein sequence ID" value="MBA8848017.1"/>
    <property type="molecule type" value="Genomic_DNA"/>
</dbReference>
<evidence type="ECO:0000256" key="2">
    <source>
        <dbReference type="ARBA" id="ARBA00007069"/>
    </source>
</evidence>
<keyword evidence="11" id="KW-1185">Reference proteome</keyword>
<dbReference type="GO" id="GO:0005886">
    <property type="term" value="C:plasma membrane"/>
    <property type="evidence" value="ECO:0007669"/>
    <property type="project" value="UniProtKB-SubCell"/>
</dbReference>
<dbReference type="Pfam" id="PF00528">
    <property type="entry name" value="BPD_transp_1"/>
    <property type="match status" value="1"/>
</dbReference>
<keyword evidence="7 8" id="KW-0472">Membrane</keyword>
<dbReference type="GO" id="GO:0055085">
    <property type="term" value="P:transmembrane transport"/>
    <property type="evidence" value="ECO:0007669"/>
    <property type="project" value="InterPro"/>
</dbReference>
<dbReference type="SUPFAM" id="SSF161098">
    <property type="entry name" value="MetI-like"/>
    <property type="match status" value="1"/>
</dbReference>
<accession>A0A839E953</accession>
<dbReference type="PANTHER" id="PTHR43848:SF2">
    <property type="entry name" value="PUTRESCINE TRANSPORT SYSTEM PERMEASE PROTEIN POTI"/>
    <property type="match status" value="1"/>
</dbReference>
<dbReference type="InterPro" id="IPR035906">
    <property type="entry name" value="MetI-like_sf"/>
</dbReference>